<keyword evidence="4 5" id="KW-0720">Serine protease</keyword>
<dbReference type="Proteomes" id="UP001595478">
    <property type="component" value="Unassembled WGS sequence"/>
</dbReference>
<reference evidence="8" key="1">
    <citation type="journal article" date="2019" name="Int. J. Syst. Evol. Microbiol.">
        <title>The Global Catalogue of Microorganisms (GCM) 10K type strain sequencing project: providing services to taxonomists for standard genome sequencing and annotation.</title>
        <authorList>
            <consortium name="The Broad Institute Genomics Platform"/>
            <consortium name="The Broad Institute Genome Sequencing Center for Infectious Disease"/>
            <person name="Wu L."/>
            <person name="Ma J."/>
        </authorList>
    </citation>
    <scope>NUCLEOTIDE SEQUENCE [LARGE SCALE GENOMIC DNA]</scope>
    <source>
        <strain evidence="8">KCTC 52473</strain>
    </source>
</reference>
<evidence type="ECO:0000256" key="2">
    <source>
        <dbReference type="ARBA" id="ARBA00022670"/>
    </source>
</evidence>
<evidence type="ECO:0000259" key="6">
    <source>
        <dbReference type="Pfam" id="PF00082"/>
    </source>
</evidence>
<evidence type="ECO:0000313" key="7">
    <source>
        <dbReference type="EMBL" id="MFC3123001.1"/>
    </source>
</evidence>
<sequence>MNLFSKFSIVACSIGISISLNIALTKHVFSSKAPAADMSLVLEQAEKQSYIIQGASIEKLTSLLTANGASIVKAFPIINAVSAVLTNDQFDALSNIKGLSLKIDAEVKTQSPMPAHLQWEINNNIAQQVEAHRLHTIGLKGRGVTIAIVDSGVNVNGDYGRRLAEHADGNNRLIAKYDATKGMATTVKNDDQNGHGTHVASIIATQFGHGTGQWHRFNGIAPEANILPVKAFDAEGKSDYSTVLDALNWIYQNRKQMRIQVVNLSMGTAVTSRYWEDPINQAVTRLWDAGIVVVASAGNNGETHGITVPGNNPYIITAGAATDNRTPFDFSDDRIASFSAMGPTYDGFVKPDVVAPATNIAVKLQHNILARQLKRHPLGHDYAEISGTSQAAAIVTGVAALVVQNNPHLSPDDVKCKIMTAARAAIDNGKYTFSPFKQGAGLVDAYEAVMTHATGCANRGLDIKADIANEKHFVGPVEQTESGEFGIRLDDGTLVSSGLHWATNITDLQGLHWGASSFEMQGLHWSGNSFGVLSANWSGSALDINGLHWGEGRFQLMQVSTSEVNSAEATK</sequence>
<protein>
    <submittedName>
        <fullName evidence="7">S8 family peptidase</fullName>
        <ecNumber evidence="7">3.4.-.-</ecNumber>
    </submittedName>
</protein>
<dbReference type="PANTHER" id="PTHR43806:SF11">
    <property type="entry name" value="CEREVISIN-RELATED"/>
    <property type="match status" value="1"/>
</dbReference>
<evidence type="ECO:0000313" key="8">
    <source>
        <dbReference type="Proteomes" id="UP001595478"/>
    </source>
</evidence>
<feature type="active site" description="Charge relay system" evidence="5">
    <location>
        <position position="389"/>
    </location>
</feature>
<dbReference type="PANTHER" id="PTHR43806">
    <property type="entry name" value="PEPTIDASE S8"/>
    <property type="match status" value="1"/>
</dbReference>
<dbReference type="PROSITE" id="PS00136">
    <property type="entry name" value="SUBTILASE_ASP"/>
    <property type="match status" value="1"/>
</dbReference>
<feature type="active site" description="Charge relay system" evidence="5">
    <location>
        <position position="195"/>
    </location>
</feature>
<feature type="active site" description="Charge relay system" evidence="5">
    <location>
        <position position="150"/>
    </location>
</feature>
<dbReference type="CDD" id="cd07487">
    <property type="entry name" value="Peptidases_S8_1"/>
    <property type="match status" value="1"/>
</dbReference>
<dbReference type="PROSITE" id="PS51892">
    <property type="entry name" value="SUBTILASE"/>
    <property type="match status" value="1"/>
</dbReference>
<accession>A0ABV7FUA8</accession>
<dbReference type="InterPro" id="IPR000209">
    <property type="entry name" value="Peptidase_S8/S53_dom"/>
</dbReference>
<keyword evidence="2 5" id="KW-0645">Protease</keyword>
<dbReference type="EMBL" id="JBHRSW010000043">
    <property type="protein sequence ID" value="MFC3123001.1"/>
    <property type="molecule type" value="Genomic_DNA"/>
</dbReference>
<keyword evidence="3 5" id="KW-0378">Hydrolase</keyword>
<dbReference type="InterPro" id="IPR050131">
    <property type="entry name" value="Peptidase_S8_subtilisin-like"/>
</dbReference>
<evidence type="ECO:0000256" key="5">
    <source>
        <dbReference type="PROSITE-ProRule" id="PRU01240"/>
    </source>
</evidence>
<comment type="similarity">
    <text evidence="1 5">Belongs to the peptidase S8 family.</text>
</comment>
<feature type="domain" description="Peptidase S8/S53" evidence="6">
    <location>
        <begin position="141"/>
        <end position="441"/>
    </location>
</feature>
<evidence type="ECO:0000256" key="1">
    <source>
        <dbReference type="ARBA" id="ARBA00011073"/>
    </source>
</evidence>
<dbReference type="InterPro" id="IPR023827">
    <property type="entry name" value="Peptidase_S8_Asp-AS"/>
</dbReference>
<keyword evidence="8" id="KW-1185">Reference proteome</keyword>
<dbReference type="Gene3D" id="3.40.50.200">
    <property type="entry name" value="Peptidase S8/S53 domain"/>
    <property type="match status" value="1"/>
</dbReference>
<evidence type="ECO:0000256" key="4">
    <source>
        <dbReference type="ARBA" id="ARBA00022825"/>
    </source>
</evidence>
<dbReference type="InterPro" id="IPR015500">
    <property type="entry name" value="Peptidase_S8_subtilisin-rel"/>
</dbReference>
<dbReference type="EC" id="3.4.-.-" evidence="7"/>
<dbReference type="InterPro" id="IPR036852">
    <property type="entry name" value="Peptidase_S8/S53_dom_sf"/>
</dbReference>
<organism evidence="7 8">
    <name type="scientific">Agaribacter flavus</name>
    <dbReference type="NCBI Taxonomy" id="1902781"/>
    <lineage>
        <taxon>Bacteria</taxon>
        <taxon>Pseudomonadati</taxon>
        <taxon>Pseudomonadota</taxon>
        <taxon>Gammaproteobacteria</taxon>
        <taxon>Alteromonadales</taxon>
        <taxon>Alteromonadaceae</taxon>
        <taxon>Agaribacter</taxon>
    </lineage>
</organism>
<proteinExistence type="inferred from homology"/>
<comment type="caution">
    <text evidence="7">The sequence shown here is derived from an EMBL/GenBank/DDBJ whole genome shotgun (WGS) entry which is preliminary data.</text>
</comment>
<name>A0ABV7FUA8_9ALTE</name>
<gene>
    <name evidence="7" type="ORF">ACFOHL_15355</name>
</gene>
<dbReference type="RefSeq" id="WP_376921126.1">
    <property type="nucleotide sequence ID" value="NZ_JBHRSW010000043.1"/>
</dbReference>
<dbReference type="SUPFAM" id="SSF52743">
    <property type="entry name" value="Subtilisin-like"/>
    <property type="match status" value="1"/>
</dbReference>
<dbReference type="GO" id="GO:0016787">
    <property type="term" value="F:hydrolase activity"/>
    <property type="evidence" value="ECO:0007669"/>
    <property type="project" value="UniProtKB-KW"/>
</dbReference>
<dbReference type="PRINTS" id="PR00723">
    <property type="entry name" value="SUBTILISIN"/>
</dbReference>
<evidence type="ECO:0000256" key="3">
    <source>
        <dbReference type="ARBA" id="ARBA00022801"/>
    </source>
</evidence>
<dbReference type="Pfam" id="PF00082">
    <property type="entry name" value="Peptidase_S8"/>
    <property type="match status" value="1"/>
</dbReference>